<evidence type="ECO:0000313" key="1">
    <source>
        <dbReference type="EMBL" id="KAJ7535018.1"/>
    </source>
</evidence>
<organism evidence="1 2">
    <name type="scientific">Diphasiastrum complanatum</name>
    <name type="common">Issler's clubmoss</name>
    <name type="synonym">Lycopodium complanatum</name>
    <dbReference type="NCBI Taxonomy" id="34168"/>
    <lineage>
        <taxon>Eukaryota</taxon>
        <taxon>Viridiplantae</taxon>
        <taxon>Streptophyta</taxon>
        <taxon>Embryophyta</taxon>
        <taxon>Tracheophyta</taxon>
        <taxon>Lycopodiopsida</taxon>
        <taxon>Lycopodiales</taxon>
        <taxon>Lycopodiaceae</taxon>
        <taxon>Lycopodioideae</taxon>
        <taxon>Diphasiastrum</taxon>
    </lineage>
</organism>
<dbReference type="Proteomes" id="UP001162992">
    <property type="component" value="Chromosome 12"/>
</dbReference>
<gene>
    <name evidence="1" type="ORF">O6H91_12G014900</name>
</gene>
<accession>A0ACC2BZ12</accession>
<protein>
    <submittedName>
        <fullName evidence="1">Uncharacterized protein</fullName>
    </submittedName>
</protein>
<reference evidence="2" key="1">
    <citation type="journal article" date="2024" name="Proc. Natl. Acad. Sci. U.S.A.">
        <title>Extraordinary preservation of gene collinearity over three hundred million years revealed in homosporous lycophytes.</title>
        <authorList>
            <person name="Li C."/>
            <person name="Wickell D."/>
            <person name="Kuo L.Y."/>
            <person name="Chen X."/>
            <person name="Nie B."/>
            <person name="Liao X."/>
            <person name="Peng D."/>
            <person name="Ji J."/>
            <person name="Jenkins J."/>
            <person name="Williams M."/>
            <person name="Shu S."/>
            <person name="Plott C."/>
            <person name="Barry K."/>
            <person name="Rajasekar S."/>
            <person name="Grimwood J."/>
            <person name="Han X."/>
            <person name="Sun S."/>
            <person name="Hou Z."/>
            <person name="He W."/>
            <person name="Dai G."/>
            <person name="Sun C."/>
            <person name="Schmutz J."/>
            <person name="Leebens-Mack J.H."/>
            <person name="Li F.W."/>
            <person name="Wang L."/>
        </authorList>
    </citation>
    <scope>NUCLEOTIDE SEQUENCE [LARGE SCALE GENOMIC DNA]</scope>
    <source>
        <strain evidence="2">cv. PW_Plant_1</strain>
    </source>
</reference>
<proteinExistence type="predicted"/>
<name>A0ACC2BZ12_DIPCM</name>
<comment type="caution">
    <text evidence="1">The sequence shown here is derived from an EMBL/GenBank/DDBJ whole genome shotgun (WGS) entry which is preliminary data.</text>
</comment>
<sequence length="453" mass="49575">MCCYATAMAASTAHPTMPSFVSGSFSGQLLFCSHALLSGSFSAAGCLSSSFFAGNNSCSKYYGWISEKNVQNRSWAGRGVCTVQCVSRSWNPRAKDRSLLQEAEAGWQRIQDKPYDGLSFSLEDFERSIPKYDYSCDVGEMVKGRVFTTDARGAFVDIGAKAAAFLPLSEACMLGQNSMDEIGLFPGMEDEFMVVDEEDKEGRIIISLKQPQLDLAWERVRQMQAEDVTVRGTIQSANRGGVLVMVESLKGFLPFSLTTPGKEMEHWLGKELPLKFIEIDEEQPRLLVSNRKAIADSQAELGIGSVVIGTVQSLKPYGAFVDIGGVNGLLHISQVSNERITTLNNVLQVGDKLKVMILSQDKERGRISLSTKKLEPSPGDMLRNPALVFEKAEEMAISFRQRIAQAEAAARTDEARCQDDSIGMTLDFLNTAGRIGGNSSKSFSDRDGALYPV</sequence>
<dbReference type="EMBL" id="CM055103">
    <property type="protein sequence ID" value="KAJ7535018.1"/>
    <property type="molecule type" value="Genomic_DNA"/>
</dbReference>
<evidence type="ECO:0000313" key="2">
    <source>
        <dbReference type="Proteomes" id="UP001162992"/>
    </source>
</evidence>
<keyword evidence="2" id="KW-1185">Reference proteome</keyword>